<dbReference type="AlphaFoldDB" id="A0A839UQD4"/>
<sequence length="514" mass="56610">MSNSLKHRALAAALLLFAPAHCLATTFISFDARTLAMGGVGVATGRPANAALFNPSLLAQTHTEHLDGTFAHLYLGARLIDRDDFLSRVDQFQDNYSEDKLDALLLSARAAFQDGQLDAHQLRTLASEGEGLVSAIEGLSNRPIRAAAAAGFSVGHTADGWGAGLFVRHYAILGGQFELADIDLLRMQQLVAITRASADVIEFGERSQALIAAIDYQRIETLIRQSIQDGRLNSELLSYQDIPGVAELINAFEATEPSLQVLLPFIDLDGLTQALRAQNQGVPLEQLGLGDIDLRDYLRYQAPETFESEVLVSGAEIQETALGGAWQLYPDQLTLGVNLKQLDITLIDFSAPVAQIEFEDYQLAKNQTNYIRPNLDIGMEWVLNDRWNLGAVVRNVVPFTLTSRLGTKRTFRPIARAGLGYRGDHFNVGIDVDLTTNEPLGFDPKKQYIGVGVEYYLWQQTAVRAGYRINRYDHSQLPSLGLGIGFDQGHLDFAVARSERFDEYGVSIQLGMHF</sequence>
<organism evidence="2 3">
    <name type="scientific">Simiduia aestuariiviva</name>
    <dbReference type="NCBI Taxonomy" id="1510459"/>
    <lineage>
        <taxon>Bacteria</taxon>
        <taxon>Pseudomonadati</taxon>
        <taxon>Pseudomonadota</taxon>
        <taxon>Gammaproteobacteria</taxon>
        <taxon>Cellvibrionales</taxon>
        <taxon>Cellvibrionaceae</taxon>
        <taxon>Simiduia</taxon>
    </lineage>
</organism>
<keyword evidence="3" id="KW-1185">Reference proteome</keyword>
<dbReference type="Pfam" id="PF13729">
    <property type="entry name" value="TraF_2"/>
    <property type="match status" value="1"/>
</dbReference>
<reference evidence="2 3" key="1">
    <citation type="submission" date="2020-08" db="EMBL/GenBank/DDBJ databases">
        <title>Genomic Encyclopedia of Type Strains, Phase III (KMG-III): the genomes of soil and plant-associated and newly described type strains.</title>
        <authorList>
            <person name="Whitman W."/>
        </authorList>
    </citation>
    <scope>NUCLEOTIDE SEQUENCE [LARGE SCALE GENOMIC DNA]</scope>
    <source>
        <strain evidence="2 3">CECT 8571</strain>
    </source>
</reference>
<gene>
    <name evidence="2" type="ORF">FHS30_000751</name>
</gene>
<dbReference type="InterPro" id="IPR032811">
    <property type="entry name" value="Put_conjugal_transfer"/>
</dbReference>
<dbReference type="SUPFAM" id="SSF56925">
    <property type="entry name" value="OMPA-like"/>
    <property type="match status" value="1"/>
</dbReference>
<accession>A0A839UQD4</accession>
<comment type="caution">
    <text evidence="2">The sequence shown here is derived from an EMBL/GenBank/DDBJ whole genome shotgun (WGS) entry which is preliminary data.</text>
</comment>
<dbReference type="EMBL" id="JACHXZ010000001">
    <property type="protein sequence ID" value="MBB3167575.1"/>
    <property type="molecule type" value="Genomic_DNA"/>
</dbReference>
<evidence type="ECO:0000313" key="3">
    <source>
        <dbReference type="Proteomes" id="UP000559987"/>
    </source>
</evidence>
<keyword evidence="1" id="KW-0732">Signal</keyword>
<dbReference type="Proteomes" id="UP000559987">
    <property type="component" value="Unassembled WGS sequence"/>
</dbReference>
<feature type="chain" id="PRO_5032546475" description="Conjugal transfer protein TraF" evidence="1">
    <location>
        <begin position="25"/>
        <end position="514"/>
    </location>
</feature>
<evidence type="ECO:0008006" key="4">
    <source>
        <dbReference type="Google" id="ProtNLM"/>
    </source>
</evidence>
<proteinExistence type="predicted"/>
<name>A0A839UQD4_9GAMM</name>
<evidence type="ECO:0000256" key="1">
    <source>
        <dbReference type="SAM" id="SignalP"/>
    </source>
</evidence>
<dbReference type="Gene3D" id="2.40.160.60">
    <property type="entry name" value="Outer membrane protein transport protein (OMPP1/FadL/TodX)"/>
    <property type="match status" value="2"/>
</dbReference>
<dbReference type="InterPro" id="IPR011250">
    <property type="entry name" value="OMP/PagP_B-barrel"/>
</dbReference>
<protein>
    <recommendedName>
        <fullName evidence="4">Conjugal transfer protein TraF</fullName>
    </recommendedName>
</protein>
<feature type="signal peptide" evidence="1">
    <location>
        <begin position="1"/>
        <end position="24"/>
    </location>
</feature>
<evidence type="ECO:0000313" key="2">
    <source>
        <dbReference type="EMBL" id="MBB3167575.1"/>
    </source>
</evidence>
<dbReference type="RefSeq" id="WP_183908414.1">
    <property type="nucleotide sequence ID" value="NZ_JACHXZ010000001.1"/>
</dbReference>